<gene>
    <name evidence="1" type="ORF">S12H4_47270</name>
</gene>
<comment type="caution">
    <text evidence="1">The sequence shown here is derived from an EMBL/GenBank/DDBJ whole genome shotgun (WGS) entry which is preliminary data.</text>
</comment>
<feature type="non-terminal residue" evidence="1">
    <location>
        <position position="83"/>
    </location>
</feature>
<evidence type="ECO:0000313" key="1">
    <source>
        <dbReference type="EMBL" id="GAJ09225.1"/>
    </source>
</evidence>
<proteinExistence type="predicted"/>
<dbReference type="AlphaFoldDB" id="X1VLM5"/>
<name>X1VLM5_9ZZZZ</name>
<reference evidence="1" key="1">
    <citation type="journal article" date="2014" name="Front. Microbiol.">
        <title>High frequency of phylogenetically diverse reductive dehalogenase-homologous genes in deep subseafloor sedimentary metagenomes.</title>
        <authorList>
            <person name="Kawai M."/>
            <person name="Futagami T."/>
            <person name="Toyoda A."/>
            <person name="Takaki Y."/>
            <person name="Nishi S."/>
            <person name="Hori S."/>
            <person name="Arai W."/>
            <person name="Tsubouchi T."/>
            <person name="Morono Y."/>
            <person name="Uchiyama I."/>
            <person name="Ito T."/>
            <person name="Fujiyama A."/>
            <person name="Inagaki F."/>
            <person name="Takami H."/>
        </authorList>
    </citation>
    <scope>NUCLEOTIDE SEQUENCE</scope>
    <source>
        <strain evidence="1">Expedition CK06-06</strain>
    </source>
</reference>
<organism evidence="1">
    <name type="scientific">marine sediment metagenome</name>
    <dbReference type="NCBI Taxonomy" id="412755"/>
    <lineage>
        <taxon>unclassified sequences</taxon>
        <taxon>metagenomes</taxon>
        <taxon>ecological metagenomes</taxon>
    </lineage>
</organism>
<protein>
    <submittedName>
        <fullName evidence="1">Uncharacterized protein</fullName>
    </submittedName>
</protein>
<sequence>MKSRARVAFCVGEQRDVLRTVGRILWRRLETWQYAGLAGAPDGALVELGTYRRRLILEMGDPMANRYRAFFLLRRAESGPVLI</sequence>
<dbReference type="EMBL" id="BARW01029415">
    <property type="protein sequence ID" value="GAJ09225.1"/>
    <property type="molecule type" value="Genomic_DNA"/>
</dbReference>
<accession>X1VLM5</accession>